<comment type="caution">
    <text evidence="11">The sequence shown here is derived from an EMBL/GenBank/DDBJ whole genome shotgun (WGS) entry which is preliminary data.</text>
</comment>
<reference evidence="11" key="1">
    <citation type="submission" date="2023-12" db="EMBL/GenBank/DDBJ databases">
        <title>Genome assembly of Anisodus tanguticus.</title>
        <authorList>
            <person name="Wang Y.-J."/>
        </authorList>
    </citation>
    <scope>NUCLEOTIDE SEQUENCE</scope>
    <source>
        <strain evidence="11">KB-2021</strain>
        <tissue evidence="11">Leaf</tissue>
    </source>
</reference>
<dbReference type="GO" id="GO:0016020">
    <property type="term" value="C:membrane"/>
    <property type="evidence" value="ECO:0007669"/>
    <property type="project" value="UniProtKB-SubCell"/>
</dbReference>
<protein>
    <submittedName>
        <fullName evidence="11">Uncharacterized protein</fullName>
    </submittedName>
</protein>
<feature type="domain" description="Bulb-type lectin" evidence="9">
    <location>
        <begin position="1"/>
        <end position="128"/>
    </location>
</feature>
<dbReference type="EMBL" id="JAVYJV010000006">
    <property type="protein sequence ID" value="KAK4368851.1"/>
    <property type="molecule type" value="Genomic_DNA"/>
</dbReference>
<evidence type="ECO:0000313" key="12">
    <source>
        <dbReference type="Proteomes" id="UP001291623"/>
    </source>
</evidence>
<keyword evidence="4 8" id="KW-1133">Transmembrane helix</keyword>
<keyword evidence="3" id="KW-0732">Signal</keyword>
<sequence>MAKEIHFVPNSLLLTKPCKVHARLIVNDLFKHLLRVPAYEGDAQIVHKPCSKLLLLPLNFDERIPIGEEENVNIESSYFGNLVLTDAGQRTVWETETQSNASVELELLDNGNLVLTASHDKSIIWQSFDTPTDTLLPGQALTKTSKLVSLRSSTNYSSGFYKLQFADNNVLQLLYDGLEMSGVYWPPIWLTSWQANRSTYNNSKIAVLDLLGQFNSTDNFNFKTADHGEVGNQRRLTLDIDGNIRVYSLNKQRANWEVSWQLNWQPCVIHGLCGLNSLCTYSHDSGRKCTCLQHHKMKNVTDWSYGCEPEFKLSCPDSNMVDFVHLRHVEFFGYDVMHYRNVTLEQCKQNCLDNCDCKGIQFNFQTKDGVYICYLKTLLFNGYRSPSWKDSVYFKLPKDVHSSDEEGPIGKLQCERTHELLLDRTYKWKEQHGWLKSFIGFTVALGVFEIICLVSYLITTLKRSNAKSDQVYIPVVNRFKRFTYAELKKATSNFRDEIGQGSGGRDVRGWKKVSDGRGLGLHRLGFCWVGLEICNVSPNDAQSELLPHFGAFSASNMQAT</sequence>
<dbReference type="Pfam" id="PF08276">
    <property type="entry name" value="PAN_2"/>
    <property type="match status" value="1"/>
</dbReference>
<keyword evidence="6" id="KW-1015">Disulfide bond</keyword>
<organism evidence="11 12">
    <name type="scientific">Anisodus tanguticus</name>
    <dbReference type="NCBI Taxonomy" id="243964"/>
    <lineage>
        <taxon>Eukaryota</taxon>
        <taxon>Viridiplantae</taxon>
        <taxon>Streptophyta</taxon>
        <taxon>Embryophyta</taxon>
        <taxon>Tracheophyta</taxon>
        <taxon>Spermatophyta</taxon>
        <taxon>Magnoliopsida</taxon>
        <taxon>eudicotyledons</taxon>
        <taxon>Gunneridae</taxon>
        <taxon>Pentapetalae</taxon>
        <taxon>asterids</taxon>
        <taxon>lamiids</taxon>
        <taxon>Solanales</taxon>
        <taxon>Solanaceae</taxon>
        <taxon>Solanoideae</taxon>
        <taxon>Hyoscyameae</taxon>
        <taxon>Anisodus</taxon>
    </lineage>
</organism>
<gene>
    <name evidence="11" type="ORF">RND71_012643</name>
</gene>
<dbReference type="Pfam" id="PF00954">
    <property type="entry name" value="S_locus_glycop"/>
    <property type="match status" value="1"/>
</dbReference>
<dbReference type="SUPFAM" id="SSF57414">
    <property type="entry name" value="Hairpin loop containing domain-like"/>
    <property type="match status" value="1"/>
</dbReference>
<evidence type="ECO:0000256" key="3">
    <source>
        <dbReference type="ARBA" id="ARBA00022729"/>
    </source>
</evidence>
<evidence type="ECO:0000256" key="8">
    <source>
        <dbReference type="SAM" id="Phobius"/>
    </source>
</evidence>
<keyword evidence="12" id="KW-1185">Reference proteome</keyword>
<evidence type="ECO:0000259" key="10">
    <source>
        <dbReference type="PROSITE" id="PS50948"/>
    </source>
</evidence>
<dbReference type="PANTHER" id="PTHR47974">
    <property type="entry name" value="OS07G0415500 PROTEIN"/>
    <property type="match status" value="1"/>
</dbReference>
<evidence type="ECO:0000259" key="9">
    <source>
        <dbReference type="PROSITE" id="PS50927"/>
    </source>
</evidence>
<evidence type="ECO:0000256" key="7">
    <source>
        <dbReference type="ARBA" id="ARBA00023180"/>
    </source>
</evidence>
<dbReference type="InterPro" id="IPR000858">
    <property type="entry name" value="S_locus_glycoprot_dom"/>
</dbReference>
<evidence type="ECO:0000256" key="2">
    <source>
        <dbReference type="ARBA" id="ARBA00022692"/>
    </source>
</evidence>
<dbReference type="PROSITE" id="PS50927">
    <property type="entry name" value="BULB_LECTIN"/>
    <property type="match status" value="1"/>
</dbReference>
<dbReference type="InterPro" id="IPR001480">
    <property type="entry name" value="Bulb-type_lectin_dom"/>
</dbReference>
<evidence type="ECO:0000313" key="11">
    <source>
        <dbReference type="EMBL" id="KAK4368851.1"/>
    </source>
</evidence>
<dbReference type="AlphaFoldDB" id="A0AAE1SFN6"/>
<name>A0AAE1SFN6_9SOLA</name>
<feature type="transmembrane region" description="Helical" evidence="8">
    <location>
        <begin position="434"/>
        <end position="458"/>
    </location>
</feature>
<proteinExistence type="predicted"/>
<evidence type="ECO:0000256" key="1">
    <source>
        <dbReference type="ARBA" id="ARBA00004167"/>
    </source>
</evidence>
<dbReference type="Pfam" id="PF01453">
    <property type="entry name" value="B_lectin"/>
    <property type="match status" value="1"/>
</dbReference>
<evidence type="ECO:0000256" key="5">
    <source>
        <dbReference type="ARBA" id="ARBA00023136"/>
    </source>
</evidence>
<dbReference type="PANTHER" id="PTHR47974:SF3">
    <property type="entry name" value="RECEPTOR-LIKE SERINE_THREONINE-PROTEIN KINASE"/>
    <property type="match status" value="1"/>
</dbReference>
<dbReference type="SUPFAM" id="SSF51110">
    <property type="entry name" value="alpha-D-mannose-specific plant lectins"/>
    <property type="match status" value="1"/>
</dbReference>
<dbReference type="Proteomes" id="UP001291623">
    <property type="component" value="Unassembled WGS sequence"/>
</dbReference>
<dbReference type="InterPro" id="IPR003609">
    <property type="entry name" value="Pan_app"/>
</dbReference>
<comment type="subcellular location">
    <subcellularLocation>
        <location evidence="1">Membrane</location>
        <topology evidence="1">Single-pass membrane protein</topology>
    </subcellularLocation>
</comment>
<keyword evidence="5 8" id="KW-0472">Membrane</keyword>
<dbReference type="InterPro" id="IPR036426">
    <property type="entry name" value="Bulb-type_lectin_dom_sf"/>
</dbReference>
<evidence type="ECO:0000256" key="4">
    <source>
        <dbReference type="ARBA" id="ARBA00022989"/>
    </source>
</evidence>
<accession>A0AAE1SFN6</accession>
<keyword evidence="2 8" id="KW-0812">Transmembrane</keyword>
<evidence type="ECO:0000256" key="6">
    <source>
        <dbReference type="ARBA" id="ARBA00023157"/>
    </source>
</evidence>
<dbReference type="PROSITE" id="PS50948">
    <property type="entry name" value="PAN"/>
    <property type="match status" value="1"/>
</dbReference>
<dbReference type="CDD" id="cd01098">
    <property type="entry name" value="PAN_AP_plant"/>
    <property type="match status" value="1"/>
</dbReference>
<dbReference type="Gene3D" id="2.90.10.10">
    <property type="entry name" value="Bulb-type lectin domain"/>
    <property type="match status" value="1"/>
</dbReference>
<keyword evidence="7" id="KW-0325">Glycoprotein</keyword>
<dbReference type="GO" id="GO:0048544">
    <property type="term" value="P:recognition of pollen"/>
    <property type="evidence" value="ECO:0007669"/>
    <property type="project" value="InterPro"/>
</dbReference>
<feature type="domain" description="Apple" evidence="10">
    <location>
        <begin position="315"/>
        <end position="400"/>
    </location>
</feature>